<evidence type="ECO:0000313" key="3">
    <source>
        <dbReference type="EMBL" id="KAA2241197.1"/>
    </source>
</evidence>
<dbReference type="Proteomes" id="UP000323142">
    <property type="component" value="Unassembled WGS sequence"/>
</dbReference>
<keyword evidence="4" id="KW-1185">Reference proteome</keyword>
<reference evidence="3 4" key="1">
    <citation type="submission" date="2019-09" db="EMBL/GenBank/DDBJ databases">
        <title>Salinarimonas rosea gen. nov., sp. nov., a new member of the a-2 subgroup of the Proteobacteria.</title>
        <authorList>
            <person name="Liu J."/>
        </authorList>
    </citation>
    <scope>NUCLEOTIDE SEQUENCE [LARGE SCALE GENOMIC DNA]</scope>
    <source>
        <strain evidence="3 4">BN140002</strain>
    </source>
</reference>
<feature type="transmembrane region" description="Helical" evidence="1">
    <location>
        <begin position="67"/>
        <end position="89"/>
    </location>
</feature>
<reference evidence="3 4" key="2">
    <citation type="submission" date="2019-09" db="EMBL/GenBank/DDBJ databases">
        <authorList>
            <person name="Jin C."/>
        </authorList>
    </citation>
    <scope>NUCLEOTIDE SEQUENCE [LARGE SCALE GENOMIC DNA]</scope>
    <source>
        <strain evidence="3 4">BN140002</strain>
    </source>
</reference>
<feature type="domain" description="TPM" evidence="2">
    <location>
        <begin position="102"/>
        <end position="179"/>
    </location>
</feature>
<proteinExistence type="predicted"/>
<dbReference type="OrthoDB" id="5825388at2"/>
<evidence type="ECO:0000313" key="4">
    <source>
        <dbReference type="Proteomes" id="UP000323142"/>
    </source>
</evidence>
<evidence type="ECO:0000256" key="1">
    <source>
        <dbReference type="SAM" id="Phobius"/>
    </source>
</evidence>
<dbReference type="InterPro" id="IPR007621">
    <property type="entry name" value="TPM_dom"/>
</dbReference>
<feature type="transmembrane region" description="Helical" evidence="1">
    <location>
        <begin position="41"/>
        <end position="61"/>
    </location>
</feature>
<name>A0A5B2VSJ8_9HYPH</name>
<evidence type="ECO:0000259" key="2">
    <source>
        <dbReference type="Pfam" id="PF04536"/>
    </source>
</evidence>
<dbReference type="RefSeq" id="WP_149815778.1">
    <property type="nucleotide sequence ID" value="NZ_VUOA01000008.1"/>
</dbReference>
<dbReference type="EMBL" id="VUOA01000008">
    <property type="protein sequence ID" value="KAA2241197.1"/>
    <property type="molecule type" value="Genomic_DNA"/>
</dbReference>
<keyword evidence="1" id="KW-1133">Transmembrane helix</keyword>
<organism evidence="3 4">
    <name type="scientific">Salinarimonas soli</name>
    <dbReference type="NCBI Taxonomy" id="1638099"/>
    <lineage>
        <taxon>Bacteria</taxon>
        <taxon>Pseudomonadati</taxon>
        <taxon>Pseudomonadota</taxon>
        <taxon>Alphaproteobacteria</taxon>
        <taxon>Hyphomicrobiales</taxon>
        <taxon>Salinarimonadaceae</taxon>
        <taxon>Salinarimonas</taxon>
    </lineage>
</organism>
<dbReference type="PANTHER" id="PTHR30373:SF8">
    <property type="entry name" value="BLL7265 PROTEIN"/>
    <property type="match status" value="1"/>
</dbReference>
<keyword evidence="1" id="KW-0812">Transmembrane</keyword>
<dbReference type="Pfam" id="PF04536">
    <property type="entry name" value="TPM_phosphatase"/>
    <property type="match status" value="1"/>
</dbReference>
<dbReference type="AlphaFoldDB" id="A0A5B2VSJ8"/>
<dbReference type="PANTHER" id="PTHR30373">
    <property type="entry name" value="UPF0603 PROTEIN YGCG"/>
    <property type="match status" value="1"/>
</dbReference>
<sequence length="202" mass="21889">MLNAEERERVADAVREAERDTAGEIAVVLAGQAAGYHSVPLLWGLVLALLVPWPLVAFTTFAPGTIYIVQLLVALVAIPLLAWPGRRYALVPGLVKRRRAREAAMREFVGRGLTRTRERLGVLIYVAGAERHVEIIADTGLADRVDGEAFEAIRARLSKAVAAGRAAEGLVEAVREVGRVLAAHAPPQPDDWDELPNKVVVI</sequence>
<gene>
    <name evidence="3" type="ORF">F0L46_04165</name>
</gene>
<accession>A0A5B2VSJ8</accession>
<dbReference type="Gene3D" id="3.10.310.50">
    <property type="match status" value="1"/>
</dbReference>
<keyword evidence="1" id="KW-0472">Membrane</keyword>
<protein>
    <recommendedName>
        <fullName evidence="2">TPM domain-containing protein</fullName>
    </recommendedName>
</protein>
<comment type="caution">
    <text evidence="3">The sequence shown here is derived from an EMBL/GenBank/DDBJ whole genome shotgun (WGS) entry which is preliminary data.</text>
</comment>